<evidence type="ECO:0000313" key="3">
    <source>
        <dbReference type="EMBL" id="CAC9976218.1"/>
    </source>
</evidence>
<feature type="transmembrane region" description="Helical" evidence="1">
    <location>
        <begin position="46"/>
        <end position="68"/>
    </location>
</feature>
<name>A0A9N8P3L5_9FLAO</name>
<dbReference type="AlphaFoldDB" id="A0A9N8P3L5"/>
<keyword evidence="4" id="KW-1185">Reference proteome</keyword>
<accession>A0A9N8P3L5</accession>
<reference evidence="3 4" key="1">
    <citation type="submission" date="2020-06" db="EMBL/GenBank/DDBJ databases">
        <authorList>
            <person name="Criscuolo A."/>
        </authorList>
    </citation>
    <scope>NUCLEOTIDE SEQUENCE [LARGE SCALE GENOMIC DNA]</scope>
    <source>
        <strain evidence="3">PXU-55</strain>
    </source>
</reference>
<dbReference type="InterPro" id="IPR025698">
    <property type="entry name" value="2TM_dom"/>
</dbReference>
<dbReference type="EMBL" id="CAIJDE010000060">
    <property type="protein sequence ID" value="CAC9976218.1"/>
    <property type="molecule type" value="Genomic_DNA"/>
</dbReference>
<keyword evidence="1" id="KW-1133">Transmembrane helix</keyword>
<comment type="caution">
    <text evidence="3">The sequence shown here is derived from an EMBL/GenBank/DDBJ whole genome shotgun (WGS) entry which is preliminary data.</text>
</comment>
<dbReference type="Pfam" id="PF13239">
    <property type="entry name" value="2TM"/>
    <property type="match status" value="1"/>
</dbReference>
<dbReference type="Proteomes" id="UP000533639">
    <property type="component" value="Unassembled WGS sequence"/>
</dbReference>
<evidence type="ECO:0000313" key="4">
    <source>
        <dbReference type="Proteomes" id="UP000533639"/>
    </source>
</evidence>
<keyword evidence="1" id="KW-0812">Transmembrane</keyword>
<organism evidence="3 4">
    <name type="scientific">Flavobacterium panici</name>
    <dbReference type="NCBI Taxonomy" id="2654843"/>
    <lineage>
        <taxon>Bacteria</taxon>
        <taxon>Pseudomonadati</taxon>
        <taxon>Bacteroidota</taxon>
        <taxon>Flavobacteriia</taxon>
        <taxon>Flavobacteriales</taxon>
        <taxon>Flavobacteriaceae</taxon>
        <taxon>Flavobacterium</taxon>
    </lineage>
</organism>
<feature type="transmembrane region" description="Helical" evidence="1">
    <location>
        <begin position="21"/>
        <end position="40"/>
    </location>
</feature>
<evidence type="ECO:0000256" key="1">
    <source>
        <dbReference type="SAM" id="Phobius"/>
    </source>
</evidence>
<protein>
    <submittedName>
        <fullName evidence="3">2TM domain-containing protein</fullName>
    </submittedName>
</protein>
<sequence length="73" mass="8718">MRHLANEHTTAHIDPKKGFRIHLLVFVLSIPAIWTIWFLTDRTYLWPLWQTGAWAVGLLFHYLGVFIFKNRNK</sequence>
<proteinExistence type="predicted"/>
<gene>
    <name evidence="3" type="ORF">FLAPXU55_03942</name>
</gene>
<evidence type="ECO:0000259" key="2">
    <source>
        <dbReference type="Pfam" id="PF13239"/>
    </source>
</evidence>
<keyword evidence="1" id="KW-0472">Membrane</keyword>
<feature type="domain" description="2TM" evidence="2">
    <location>
        <begin position="12"/>
        <end position="68"/>
    </location>
</feature>
<dbReference type="RefSeq" id="WP_180860493.1">
    <property type="nucleotide sequence ID" value="NZ_CAIJDE010000060.1"/>
</dbReference>